<keyword evidence="2" id="KW-1185">Reference proteome</keyword>
<gene>
    <name evidence="1" type="ORF">D0Z00_001691</name>
</gene>
<name>A0ACB6V6D3_9ASCO</name>
<reference evidence="1 2" key="1">
    <citation type="journal article" date="2020" name="Front. Microbiol.">
        <title>Phenotypic and Genetic Characterization of the Cheese Ripening Yeast Geotrichum candidum.</title>
        <authorList>
            <person name="Perkins V."/>
            <person name="Vignola S."/>
            <person name="Lessard M.H."/>
            <person name="Plante P.L."/>
            <person name="Corbeil J."/>
            <person name="Dugat-Bony E."/>
            <person name="Frenette M."/>
            <person name="Labrie S."/>
        </authorList>
    </citation>
    <scope>NUCLEOTIDE SEQUENCE [LARGE SCALE GENOMIC DNA]</scope>
    <source>
        <strain evidence="1 2">LMA-1147</strain>
    </source>
</reference>
<dbReference type="Proteomes" id="UP000744676">
    <property type="component" value="Unassembled WGS sequence"/>
</dbReference>
<dbReference type="EMBL" id="QVQA01000034">
    <property type="protein sequence ID" value="KAF5099287.1"/>
    <property type="molecule type" value="Genomic_DNA"/>
</dbReference>
<comment type="caution">
    <text evidence="1">The sequence shown here is derived from an EMBL/GenBank/DDBJ whole genome shotgun (WGS) entry which is preliminary data.</text>
</comment>
<proteinExistence type="predicted"/>
<sequence length="454" mass="48432">MYGWHKIQDITSGAIQSGDEVRQFKSPYFIRGREDLLDNIVRNKGSKGSDDEDGGNSADLSKILDELDIIKSNQMEIAADLSRIRSDNQMLWRECYESRERHKAHADKFERILRLLASAFSSTQGSNGKFVGDSSTANNLIGTILGAADSSRIASHSRINGDVTVAPGANKLRLLLGNGPTDGQISELSYAGAGTSPQYNNYNRISAVPEYQGAHLSELSTPADADTPAVVAAVVTPAATAATTSTDNDPVSTGLFSPVAKADFPADALPTASDGNDELNQLPLSDSSPVYSTNPTPQSIVGGEPNPEDFGLIDPLIDAPLITTSSFPVDSIPAVAPGSAASSQPWLNDDVDPNTELLSANDNNLEELIRSIDFQGDSLQRIQDRLTKYLPADNLNGYQTPATNATNATPSVVVKQEADKQDPGFDVDDFLLNANPDDLGESGYEGPVKKKAKH</sequence>
<evidence type="ECO:0000313" key="1">
    <source>
        <dbReference type="EMBL" id="KAF5099287.1"/>
    </source>
</evidence>
<organism evidence="1 2">
    <name type="scientific">Geotrichum galactomycetum</name>
    <dbReference type="NCBI Taxonomy" id="27317"/>
    <lineage>
        <taxon>Eukaryota</taxon>
        <taxon>Fungi</taxon>
        <taxon>Dikarya</taxon>
        <taxon>Ascomycota</taxon>
        <taxon>Saccharomycotina</taxon>
        <taxon>Dipodascomycetes</taxon>
        <taxon>Dipodascales</taxon>
        <taxon>Dipodascaceae</taxon>
        <taxon>Geotrichum</taxon>
    </lineage>
</organism>
<accession>A0ACB6V6D3</accession>
<evidence type="ECO:0000313" key="2">
    <source>
        <dbReference type="Proteomes" id="UP000744676"/>
    </source>
</evidence>
<protein>
    <submittedName>
        <fullName evidence="1">Uncharacterized protein</fullName>
    </submittedName>
</protein>